<name>A0A3M7QUJ5_BRAPC</name>
<organism evidence="1 2">
    <name type="scientific">Brachionus plicatilis</name>
    <name type="common">Marine rotifer</name>
    <name type="synonym">Brachionus muelleri</name>
    <dbReference type="NCBI Taxonomy" id="10195"/>
    <lineage>
        <taxon>Eukaryota</taxon>
        <taxon>Metazoa</taxon>
        <taxon>Spiralia</taxon>
        <taxon>Gnathifera</taxon>
        <taxon>Rotifera</taxon>
        <taxon>Eurotatoria</taxon>
        <taxon>Monogononta</taxon>
        <taxon>Pseudotrocha</taxon>
        <taxon>Ploima</taxon>
        <taxon>Brachionidae</taxon>
        <taxon>Brachionus</taxon>
    </lineage>
</organism>
<dbReference type="Proteomes" id="UP000276133">
    <property type="component" value="Unassembled WGS sequence"/>
</dbReference>
<keyword evidence="2" id="KW-1185">Reference proteome</keyword>
<gene>
    <name evidence="1" type="ORF">BpHYR1_053590</name>
</gene>
<proteinExistence type="predicted"/>
<protein>
    <submittedName>
        <fullName evidence="1">Uncharacterized protein</fullName>
    </submittedName>
</protein>
<comment type="caution">
    <text evidence="1">The sequence shown here is derived from an EMBL/GenBank/DDBJ whole genome shotgun (WGS) entry which is preliminary data.</text>
</comment>
<accession>A0A3M7QUJ5</accession>
<dbReference type="EMBL" id="REGN01005111">
    <property type="protein sequence ID" value="RNA14784.1"/>
    <property type="molecule type" value="Genomic_DNA"/>
</dbReference>
<evidence type="ECO:0000313" key="1">
    <source>
        <dbReference type="EMBL" id="RNA14784.1"/>
    </source>
</evidence>
<dbReference type="AlphaFoldDB" id="A0A3M7QUJ5"/>
<reference evidence="1 2" key="1">
    <citation type="journal article" date="2018" name="Sci. Rep.">
        <title>Genomic signatures of local adaptation to the degree of environmental predictability in rotifers.</title>
        <authorList>
            <person name="Franch-Gras L."/>
            <person name="Hahn C."/>
            <person name="Garcia-Roger E.M."/>
            <person name="Carmona M.J."/>
            <person name="Serra M."/>
            <person name="Gomez A."/>
        </authorList>
    </citation>
    <scope>NUCLEOTIDE SEQUENCE [LARGE SCALE GENOMIC DNA]</scope>
    <source>
        <strain evidence="1">HYR1</strain>
    </source>
</reference>
<evidence type="ECO:0000313" key="2">
    <source>
        <dbReference type="Proteomes" id="UP000276133"/>
    </source>
</evidence>
<sequence length="96" mass="11410">MGIFEFMTNMLLITQKATNFKKISKVRFFGDKKITIIENIRDNYSSFFFTTAKLHLVSLHRSPVRQCFQVLYSEEQDKSDLKKFCAQPRPFLHRVD</sequence>